<sequence length="233" mass="27217">MGCLDKIQLSQNLIQNFVKAFLSVPNSYDMYHTGLLLRTLAYSTEQTFPKVQNVPKQSRTNLNSNLTKYSLKNSIRYKLALKRKDSEDFLVWKLLLPSWKTSFTTDLGPVLGKWLYDNFKNRMVLALSSIIPSIFDRICRIHRIRIIDEICTVNDWTSRFNSIKLMDKLSDVLDFTDENPVYLNPNDHAFLIRKQTTSRSIIRGYKCRVDSVVFNFTTNRLLGGELVKHFYEN</sequence>
<keyword evidence="1" id="KW-0934">Plastid</keyword>
<protein>
    <submittedName>
        <fullName evidence="1">Putative ATP synthase CF1 subunit delta</fullName>
    </submittedName>
</protein>
<reference evidence="1" key="1">
    <citation type="journal article" date="2019" name="Genome Biol. Evol.">
        <title>Plastid Genomes and Proteins Illuminate the Evolution of Eustigmatophyte Algae and Their Bacterial Endosymbionts.</title>
        <authorList>
            <person name="Sevcikova T."/>
            <person name="Yurchenko T."/>
            <person name="Fawley K.P."/>
            <person name="Amaral R."/>
            <person name="Strnad H."/>
            <person name="Santos L.M."/>
            <person name="Fawley M.W."/>
            <person name="Elias M."/>
        </authorList>
    </citation>
    <scope>NUCLEOTIDE SEQUENCE</scope>
    <source>
        <strain evidence="1">CAUP Q 401</strain>
    </source>
</reference>
<proteinExistence type="predicted"/>
<name>A0A3R5TA92_9STRA</name>
<dbReference type="AlphaFoldDB" id="A0A3R5TA92"/>
<accession>A0A3R5TA92</accession>
<dbReference type="GeneID" id="38948245"/>
<organism evidence="1">
    <name type="scientific">Pseudellipsoidion edaphicum</name>
    <dbReference type="NCBI Taxonomy" id="1431838"/>
    <lineage>
        <taxon>Eukaryota</taxon>
        <taxon>Sar</taxon>
        <taxon>Stramenopiles</taxon>
        <taxon>Ochrophyta</taxon>
        <taxon>Eustigmatophyceae</taxon>
        <taxon>Eustigmatales</taxon>
        <taxon>Neomonodaceae</taxon>
        <taxon>Pseudellipsoidion</taxon>
    </lineage>
</organism>
<evidence type="ECO:0000313" key="1">
    <source>
        <dbReference type="EMBL" id="QAA12021.1"/>
    </source>
</evidence>
<gene>
    <name evidence="1" type="primary">atpD</name>
</gene>
<dbReference type="EMBL" id="MK281457">
    <property type="protein sequence ID" value="QAA12021.1"/>
    <property type="molecule type" value="Genomic_DNA"/>
</dbReference>
<dbReference type="RefSeq" id="YP_009551087.1">
    <property type="nucleotide sequence ID" value="NC_040299.1"/>
</dbReference>
<geneLocation type="plastid" evidence="1"/>